<protein>
    <recommendedName>
        <fullName evidence="3">T3SS negative regulator,GrlR</fullName>
    </recommendedName>
</protein>
<proteinExistence type="predicted"/>
<organism evidence="1 2">
    <name type="scientific">Bradyrhizobium japonicum</name>
    <dbReference type="NCBI Taxonomy" id="375"/>
    <lineage>
        <taxon>Bacteria</taxon>
        <taxon>Pseudomonadati</taxon>
        <taxon>Pseudomonadota</taxon>
        <taxon>Alphaproteobacteria</taxon>
        <taxon>Hyphomicrobiales</taxon>
        <taxon>Nitrobacteraceae</taxon>
        <taxon>Bradyrhizobium</taxon>
    </lineage>
</organism>
<reference evidence="1 2" key="1">
    <citation type="submission" date="2024-06" db="EMBL/GenBank/DDBJ databases">
        <title>Genomic Encyclopedia of Type Strains, Phase V (KMG-V): Genome sequencing to study the core and pangenomes of soil and plant-associated prokaryotes.</title>
        <authorList>
            <person name="Whitman W."/>
        </authorList>
    </citation>
    <scope>NUCLEOTIDE SEQUENCE [LARGE SCALE GENOMIC DNA]</scope>
    <source>
        <strain evidence="1 2">USDA 160</strain>
    </source>
</reference>
<evidence type="ECO:0000313" key="2">
    <source>
        <dbReference type="Proteomes" id="UP001549291"/>
    </source>
</evidence>
<evidence type="ECO:0008006" key="3">
    <source>
        <dbReference type="Google" id="ProtNLM"/>
    </source>
</evidence>
<dbReference type="Proteomes" id="UP001549291">
    <property type="component" value="Unassembled WGS sequence"/>
</dbReference>
<accession>A0ABV2RJR1</accession>
<dbReference type="EMBL" id="JBEPTQ010000002">
    <property type="protein sequence ID" value="MET4717167.1"/>
    <property type="molecule type" value="Genomic_DNA"/>
</dbReference>
<dbReference type="InterPro" id="IPR043019">
    <property type="entry name" value="GrlR_sf"/>
</dbReference>
<sequence>MLKDGTYSVWFKTPRGEGTGIVHFENGKISGGDSIITYGGTYETVGDRFTATVTTKRHTAGHATVFGIDDLELKLDGVVKGATAK</sequence>
<dbReference type="Gene3D" id="2.40.128.380">
    <property type="entry name" value="T3SS negative regulator GrlR"/>
    <property type="match status" value="1"/>
</dbReference>
<evidence type="ECO:0000313" key="1">
    <source>
        <dbReference type="EMBL" id="MET4717167.1"/>
    </source>
</evidence>
<gene>
    <name evidence="1" type="ORF">ABIF63_001273</name>
</gene>
<name>A0ABV2RJR1_BRAJP</name>
<keyword evidence="2" id="KW-1185">Reference proteome</keyword>
<dbReference type="RefSeq" id="WP_354268575.1">
    <property type="nucleotide sequence ID" value="NZ_JBEPTQ010000002.1"/>
</dbReference>
<comment type="caution">
    <text evidence="1">The sequence shown here is derived from an EMBL/GenBank/DDBJ whole genome shotgun (WGS) entry which is preliminary data.</text>
</comment>